<feature type="signal peptide" evidence="1">
    <location>
        <begin position="1"/>
        <end position="19"/>
    </location>
</feature>
<dbReference type="PANTHER" id="PTHR43283:SF3">
    <property type="entry name" value="BETA-LACTAMASE FAMILY PROTEIN (AFU_ORTHOLOGUE AFUA_5G07500)"/>
    <property type="match status" value="1"/>
</dbReference>
<organism evidence="3 4">
    <name type="scientific">Cupriavidus respiraculi</name>
    <dbReference type="NCBI Taxonomy" id="195930"/>
    <lineage>
        <taxon>Bacteria</taxon>
        <taxon>Pseudomonadati</taxon>
        <taxon>Pseudomonadota</taxon>
        <taxon>Betaproteobacteria</taxon>
        <taxon>Burkholderiales</taxon>
        <taxon>Burkholderiaceae</taxon>
        <taxon>Cupriavidus</taxon>
    </lineage>
</organism>
<dbReference type="InterPro" id="IPR050789">
    <property type="entry name" value="Diverse_Enzym_Activities"/>
</dbReference>
<dbReference type="EMBL" id="CAJZAH010000006">
    <property type="protein sequence ID" value="CAG9181568.1"/>
    <property type="molecule type" value="Genomic_DNA"/>
</dbReference>
<comment type="caution">
    <text evidence="3">The sequence shown here is derived from an EMBL/GenBank/DDBJ whole genome shotgun (WGS) entry which is preliminary data.</text>
</comment>
<dbReference type="Proteomes" id="UP000721236">
    <property type="component" value="Unassembled WGS sequence"/>
</dbReference>
<dbReference type="RefSeq" id="WP_224043935.1">
    <property type="nucleotide sequence ID" value="NZ_CAJZAH010000006.1"/>
</dbReference>
<evidence type="ECO:0000259" key="2">
    <source>
        <dbReference type="Pfam" id="PF00144"/>
    </source>
</evidence>
<keyword evidence="4" id="KW-1185">Reference proteome</keyword>
<feature type="domain" description="Beta-lactamase-related" evidence="2">
    <location>
        <begin position="44"/>
        <end position="415"/>
    </location>
</feature>
<protein>
    <recommendedName>
        <fullName evidence="2">Beta-lactamase-related domain-containing protein</fullName>
    </recommendedName>
</protein>
<dbReference type="Pfam" id="PF00144">
    <property type="entry name" value="Beta-lactamase"/>
    <property type="match status" value="1"/>
</dbReference>
<proteinExistence type="predicted"/>
<keyword evidence="1" id="KW-0732">Signal</keyword>
<dbReference type="PANTHER" id="PTHR43283">
    <property type="entry name" value="BETA-LACTAMASE-RELATED"/>
    <property type="match status" value="1"/>
</dbReference>
<gene>
    <name evidence="3" type="ORF">LMG21510_04341</name>
</gene>
<dbReference type="PROSITE" id="PS51257">
    <property type="entry name" value="PROKAR_LIPOPROTEIN"/>
    <property type="match status" value="1"/>
</dbReference>
<sequence>MIRLATSAACIAAALAGCAAPPSSHHTAPQSSGFAAPRLEAMSARVRDDVAAQRIPGAVFLLARDGKVVQQQAIGWQDPERKVPMRADSIFRIYSMTKPIVSTAVMMMVEDGRLQLNEPVSRYLPELKGLQVGVEKPGPDGKPQLERVPAAREMTIQDLLRHTSGLTYGVFGNSLVKDEYKRAGVDSTDQTNREFIGKLATVPLQFQPGTVWEYSRSTDVLGALLERVSGQTLAEHLSQRIFTPLKMQDTGFWVPPAQQARIAEPFPLDPATGTPVRLIDVRKPPKLESGGGGLVSTAADYLRFAQMLLNGGELDGVRLLSPKTVSYMTADHLGIMRQRSQARGLAYLPGPGYGFGLGFGTRVATGEAAVPGSIGDHYWGGVGGTYFWIDPQENTVAIWMMQAPGQREYYRAWFRNEVYAAMTR</sequence>
<reference evidence="3 4" key="1">
    <citation type="submission" date="2021-08" db="EMBL/GenBank/DDBJ databases">
        <authorList>
            <person name="Peeters C."/>
        </authorList>
    </citation>
    <scope>NUCLEOTIDE SEQUENCE [LARGE SCALE GENOMIC DNA]</scope>
    <source>
        <strain evidence="3 4">LMG 21510</strain>
    </source>
</reference>
<evidence type="ECO:0000256" key="1">
    <source>
        <dbReference type="SAM" id="SignalP"/>
    </source>
</evidence>
<dbReference type="Gene3D" id="3.40.710.10">
    <property type="entry name" value="DD-peptidase/beta-lactamase superfamily"/>
    <property type="match status" value="1"/>
</dbReference>
<evidence type="ECO:0000313" key="3">
    <source>
        <dbReference type="EMBL" id="CAG9181568.1"/>
    </source>
</evidence>
<dbReference type="InterPro" id="IPR012338">
    <property type="entry name" value="Beta-lactam/transpept-like"/>
</dbReference>
<evidence type="ECO:0000313" key="4">
    <source>
        <dbReference type="Proteomes" id="UP000721236"/>
    </source>
</evidence>
<name>A0ABM8XMW3_9BURK</name>
<feature type="chain" id="PRO_5047355000" description="Beta-lactamase-related domain-containing protein" evidence="1">
    <location>
        <begin position="20"/>
        <end position="424"/>
    </location>
</feature>
<dbReference type="SUPFAM" id="SSF56601">
    <property type="entry name" value="beta-lactamase/transpeptidase-like"/>
    <property type="match status" value="1"/>
</dbReference>
<dbReference type="InterPro" id="IPR001466">
    <property type="entry name" value="Beta-lactam-related"/>
</dbReference>
<accession>A0ABM8XMW3</accession>